<organism evidence="1 2">
    <name type="scientific">Eumeta variegata</name>
    <name type="common">Bagworm moth</name>
    <name type="synonym">Eumeta japonica</name>
    <dbReference type="NCBI Taxonomy" id="151549"/>
    <lineage>
        <taxon>Eukaryota</taxon>
        <taxon>Metazoa</taxon>
        <taxon>Ecdysozoa</taxon>
        <taxon>Arthropoda</taxon>
        <taxon>Hexapoda</taxon>
        <taxon>Insecta</taxon>
        <taxon>Pterygota</taxon>
        <taxon>Neoptera</taxon>
        <taxon>Endopterygota</taxon>
        <taxon>Lepidoptera</taxon>
        <taxon>Glossata</taxon>
        <taxon>Ditrysia</taxon>
        <taxon>Tineoidea</taxon>
        <taxon>Psychidae</taxon>
        <taxon>Oiketicinae</taxon>
        <taxon>Eumeta</taxon>
    </lineage>
</organism>
<gene>
    <name evidence="1" type="ORF">EVAR_60504_1</name>
</gene>
<name>A0A4C1ZLW3_EUMVA</name>
<dbReference type="EMBL" id="BGZK01001914">
    <property type="protein sequence ID" value="GBP88203.1"/>
    <property type="molecule type" value="Genomic_DNA"/>
</dbReference>
<evidence type="ECO:0000313" key="1">
    <source>
        <dbReference type="EMBL" id="GBP88203.1"/>
    </source>
</evidence>
<keyword evidence="2" id="KW-1185">Reference proteome</keyword>
<dbReference type="AlphaFoldDB" id="A0A4C1ZLW3"/>
<accession>A0A4C1ZLW3</accession>
<evidence type="ECO:0000313" key="2">
    <source>
        <dbReference type="Proteomes" id="UP000299102"/>
    </source>
</evidence>
<sequence length="159" mass="17661">MASGIAACDFIGGLRSKGEMIRDWGQNRHLALDQDEVEHEVVIGTIVDIASMVDIRDVELILYPHWQNRGRKPSTMKLINGNALHPENVHLLCVIAECDISRVNGSSVLPKARGGGEENDDKFKVFNVLLRMSGRRGRCGRALNFQTFSPKKPLVVGRN</sequence>
<proteinExistence type="predicted"/>
<protein>
    <submittedName>
        <fullName evidence="1">Uncharacterized protein</fullName>
    </submittedName>
</protein>
<dbReference type="Proteomes" id="UP000299102">
    <property type="component" value="Unassembled WGS sequence"/>
</dbReference>
<reference evidence="1 2" key="1">
    <citation type="journal article" date="2019" name="Commun. Biol.">
        <title>The bagworm genome reveals a unique fibroin gene that provides high tensile strength.</title>
        <authorList>
            <person name="Kono N."/>
            <person name="Nakamura H."/>
            <person name="Ohtoshi R."/>
            <person name="Tomita M."/>
            <person name="Numata K."/>
            <person name="Arakawa K."/>
        </authorList>
    </citation>
    <scope>NUCLEOTIDE SEQUENCE [LARGE SCALE GENOMIC DNA]</scope>
</reference>
<comment type="caution">
    <text evidence="1">The sequence shown here is derived from an EMBL/GenBank/DDBJ whole genome shotgun (WGS) entry which is preliminary data.</text>
</comment>